<name>A0ABR1W7Y9_9PEZI</name>
<keyword evidence="4" id="KW-0863">Zinc-finger</keyword>
<keyword evidence="3" id="KW-0479">Metal-binding</keyword>
<evidence type="ECO:0000256" key="7">
    <source>
        <dbReference type="ARBA" id="ARBA00023125"/>
    </source>
</evidence>
<dbReference type="InterPro" id="IPR033599">
    <property type="entry name" value="TAF1B/Rrn7"/>
</dbReference>
<feature type="compositionally biased region" description="Basic and acidic residues" evidence="10">
    <location>
        <begin position="434"/>
        <end position="444"/>
    </location>
</feature>
<keyword evidence="9" id="KW-0539">Nucleus</keyword>
<comment type="similarity">
    <text evidence="2">Belongs to the RRN7/TAF1B family.</text>
</comment>
<dbReference type="InterPro" id="IPR048540">
    <property type="entry name" value="Rrn7_cyclin_N"/>
</dbReference>
<dbReference type="Pfam" id="PF11781">
    <property type="entry name" value="Zn_ribbon_RRN7"/>
    <property type="match status" value="1"/>
</dbReference>
<comment type="subcellular location">
    <subcellularLocation>
        <location evidence="1">Nucleus</location>
        <location evidence="1">Nucleolus</location>
    </subcellularLocation>
</comment>
<keyword evidence="15" id="KW-1185">Reference proteome</keyword>
<dbReference type="InterPro" id="IPR048538">
    <property type="entry name" value="Rrn7_cyclin_C"/>
</dbReference>
<sequence>MAPGDYQRMPAGERCEECGSRHWYSEDALRYCRNGHRLEGYAPHEAGEDEYGTTGKVHRRKKEKRERAAVKLEGAAGRELYLECLQIILRKQVWWLIKERGLPAELEEIVRAFWGLRVRDLPAHDDEFQRDSSAGNSEADIRDGELSDGPIETNRVWRPQPGKGMNLPALIDTLALCYLGCFTLRLPISTATFCHWAQRGDLEFLAAVWDPISAIAHQWTAQKRPGPVACGLSSFTTDPGSHPPGKLQSAVREMAISFNVNYEVKFPPLNHIPVLLQLMRDLTLPVEVFLSVKCMAEILEADFSYPTRDKQRILSTDDPEVLLLALVVVSTKLLHPLDGVSRRPITHDDPRVMQIDWKQWEAVRTKQAEAVRGLQRGEEHTITAWEAVTADKTDTEKWLNYFERMFVQTGATPKTPEVATRMFQGGSNVSGNDPNKDAPGQRDQDELVVERYQSVNSTMKIIEPEQAGEMFDKKGRAITSERDYCPVWRTEDDLPRTARMFYKEAAKTAAVPLRSLINAAAQVERRLEIWCVQRERARRIEAMETETDGENVP</sequence>
<dbReference type="GeneID" id="92044797"/>
<evidence type="ECO:0000259" key="12">
    <source>
        <dbReference type="Pfam" id="PF20644"/>
    </source>
</evidence>
<reference evidence="14 15" key="1">
    <citation type="submission" date="2023-01" db="EMBL/GenBank/DDBJ databases">
        <title>Analysis of 21 Apiospora genomes using comparative genomics revels a genus with tremendous synthesis potential of carbohydrate active enzymes and secondary metabolites.</title>
        <authorList>
            <person name="Sorensen T."/>
        </authorList>
    </citation>
    <scope>NUCLEOTIDE SEQUENCE [LARGE SCALE GENOMIC DNA]</scope>
    <source>
        <strain evidence="14 15">CBS 114990</strain>
    </source>
</reference>
<feature type="domain" description="RRN7-type" evidence="11">
    <location>
        <begin position="11"/>
        <end position="39"/>
    </location>
</feature>
<keyword evidence="8" id="KW-0804">Transcription</keyword>
<dbReference type="PANTHER" id="PTHR31576:SF2">
    <property type="entry name" value="TATA BOX-BINDING PROTEIN-ASSOCIATED FACTOR RNA POLYMERASE I SUBUNIT B"/>
    <property type="match status" value="1"/>
</dbReference>
<evidence type="ECO:0000256" key="1">
    <source>
        <dbReference type="ARBA" id="ARBA00004604"/>
    </source>
</evidence>
<dbReference type="RefSeq" id="XP_066667079.1">
    <property type="nucleotide sequence ID" value="XM_066811737.1"/>
</dbReference>
<evidence type="ECO:0000256" key="4">
    <source>
        <dbReference type="ARBA" id="ARBA00022771"/>
    </source>
</evidence>
<accession>A0ABR1W7Y9</accession>
<keyword evidence="7" id="KW-0238">DNA-binding</keyword>
<dbReference type="EMBL" id="JAQQWN010000006">
    <property type="protein sequence ID" value="KAK8079604.1"/>
    <property type="molecule type" value="Genomic_DNA"/>
</dbReference>
<evidence type="ECO:0000256" key="5">
    <source>
        <dbReference type="ARBA" id="ARBA00022833"/>
    </source>
</evidence>
<dbReference type="Pfam" id="PF20644">
    <property type="entry name" value="Rrn7_cyclin_N"/>
    <property type="match status" value="1"/>
</dbReference>
<feature type="region of interest" description="Disordered" evidence="10">
    <location>
        <begin position="43"/>
        <end position="64"/>
    </location>
</feature>
<evidence type="ECO:0000256" key="2">
    <source>
        <dbReference type="ARBA" id="ARBA00006899"/>
    </source>
</evidence>
<gene>
    <name evidence="14" type="ORF">PG997_007422</name>
</gene>
<evidence type="ECO:0000256" key="6">
    <source>
        <dbReference type="ARBA" id="ARBA00023015"/>
    </source>
</evidence>
<dbReference type="Pfam" id="PF20645">
    <property type="entry name" value="Rrn7_cyclin_C"/>
    <property type="match status" value="1"/>
</dbReference>
<feature type="domain" description="Rrn7/TAF1B N-terminal cyclin" evidence="12">
    <location>
        <begin position="85"/>
        <end position="207"/>
    </location>
</feature>
<organism evidence="14 15">
    <name type="scientific">Apiospora hydei</name>
    <dbReference type="NCBI Taxonomy" id="1337664"/>
    <lineage>
        <taxon>Eukaryota</taxon>
        <taxon>Fungi</taxon>
        <taxon>Dikarya</taxon>
        <taxon>Ascomycota</taxon>
        <taxon>Pezizomycotina</taxon>
        <taxon>Sordariomycetes</taxon>
        <taxon>Xylariomycetidae</taxon>
        <taxon>Amphisphaeriales</taxon>
        <taxon>Apiosporaceae</taxon>
        <taxon>Apiospora</taxon>
    </lineage>
</organism>
<evidence type="ECO:0000256" key="8">
    <source>
        <dbReference type="ARBA" id="ARBA00023163"/>
    </source>
</evidence>
<keyword evidence="5" id="KW-0862">Zinc</keyword>
<evidence type="ECO:0000256" key="3">
    <source>
        <dbReference type="ARBA" id="ARBA00022723"/>
    </source>
</evidence>
<evidence type="ECO:0000313" key="15">
    <source>
        <dbReference type="Proteomes" id="UP001433268"/>
    </source>
</evidence>
<protein>
    <recommendedName>
        <fullName evidence="16">RRN7-type domain-containing protein</fullName>
    </recommendedName>
</protein>
<feature type="domain" description="Rrn7/TAF1B C-terminal cyclin" evidence="13">
    <location>
        <begin position="245"/>
        <end position="405"/>
    </location>
</feature>
<proteinExistence type="inferred from homology"/>
<evidence type="ECO:0008006" key="16">
    <source>
        <dbReference type="Google" id="ProtNLM"/>
    </source>
</evidence>
<dbReference type="PANTHER" id="PTHR31576">
    <property type="entry name" value="TATA BOX-BINDING PROTEIN-ASSOCIATED FACTOR RNA POLYMERASE I SUBUNIT B"/>
    <property type="match status" value="1"/>
</dbReference>
<feature type="region of interest" description="Disordered" evidence="10">
    <location>
        <begin position="423"/>
        <end position="444"/>
    </location>
</feature>
<comment type="caution">
    <text evidence="14">The sequence shown here is derived from an EMBL/GenBank/DDBJ whole genome shotgun (WGS) entry which is preliminary data.</text>
</comment>
<feature type="region of interest" description="Disordered" evidence="10">
    <location>
        <begin position="127"/>
        <end position="158"/>
    </location>
</feature>
<keyword evidence="6" id="KW-0805">Transcription regulation</keyword>
<evidence type="ECO:0000313" key="14">
    <source>
        <dbReference type="EMBL" id="KAK8079604.1"/>
    </source>
</evidence>
<evidence type="ECO:0000256" key="10">
    <source>
        <dbReference type="SAM" id="MobiDB-lite"/>
    </source>
</evidence>
<evidence type="ECO:0000259" key="11">
    <source>
        <dbReference type="Pfam" id="PF11781"/>
    </source>
</evidence>
<evidence type="ECO:0000256" key="9">
    <source>
        <dbReference type="ARBA" id="ARBA00023242"/>
    </source>
</evidence>
<dbReference type="InterPro" id="IPR021752">
    <property type="entry name" value="TF_Rrn7_Zf"/>
</dbReference>
<dbReference type="Proteomes" id="UP001433268">
    <property type="component" value="Unassembled WGS sequence"/>
</dbReference>
<evidence type="ECO:0000259" key="13">
    <source>
        <dbReference type="Pfam" id="PF20645"/>
    </source>
</evidence>